<dbReference type="FunFam" id="4.10.400.10:FF:000034">
    <property type="entry name" value="Low-density lipoprotein receptor-related protein 2"/>
    <property type="match status" value="1"/>
</dbReference>
<feature type="repeat" description="LDL-receptor class B" evidence="16">
    <location>
        <begin position="1799"/>
        <end position="1840"/>
    </location>
</feature>
<feature type="repeat" description="LDL-receptor class B" evidence="16">
    <location>
        <begin position="1101"/>
        <end position="1143"/>
    </location>
</feature>
<dbReference type="SUPFAM" id="SSF63825">
    <property type="entry name" value="YWTD domain"/>
    <property type="match status" value="4"/>
</dbReference>
<dbReference type="Gene3D" id="4.10.400.10">
    <property type="entry name" value="Low-density Lipoprotein Receptor"/>
    <property type="match status" value="8"/>
</dbReference>
<dbReference type="SUPFAM" id="SSF57196">
    <property type="entry name" value="EGF/Laminin"/>
    <property type="match status" value="3"/>
</dbReference>
<dbReference type="InterPro" id="IPR023415">
    <property type="entry name" value="LDLR_class-A_CS"/>
</dbReference>
<feature type="repeat" description="LDL-receptor class B" evidence="16">
    <location>
        <begin position="883"/>
        <end position="925"/>
    </location>
</feature>
<dbReference type="SMART" id="SM00181">
    <property type="entry name" value="EGF"/>
    <property type="match status" value="8"/>
</dbReference>
<feature type="domain" description="EGF-like" evidence="19">
    <location>
        <begin position="995"/>
        <end position="1009"/>
    </location>
</feature>
<dbReference type="GO" id="GO:0005509">
    <property type="term" value="F:calcium ion binding"/>
    <property type="evidence" value="ECO:0007669"/>
    <property type="project" value="InterPro"/>
</dbReference>
<feature type="disulfide bond" evidence="15">
    <location>
        <begin position="504"/>
        <end position="516"/>
    </location>
</feature>
<dbReference type="FunFam" id="4.10.400.10:FF:000017">
    <property type="entry name" value="LDL receptor related protein 4"/>
    <property type="match status" value="2"/>
</dbReference>
<evidence type="ECO:0000256" key="8">
    <source>
        <dbReference type="ARBA" id="ARBA00022737"/>
    </source>
</evidence>
<dbReference type="Proteomes" id="UP001318040">
    <property type="component" value="Chromosome 7"/>
</dbReference>
<dbReference type="FunFam" id="4.10.400.10:FF:000009">
    <property type="entry name" value="Low-density lipoprotein receptor-related protein 1"/>
    <property type="match status" value="1"/>
</dbReference>
<keyword evidence="7" id="KW-0732">Signal</keyword>
<dbReference type="Pfam" id="PF00057">
    <property type="entry name" value="Ldl_recept_a"/>
    <property type="match status" value="8"/>
</dbReference>
<keyword evidence="20" id="KW-1185">Reference proteome</keyword>
<dbReference type="GO" id="GO:0043235">
    <property type="term" value="C:receptor complex"/>
    <property type="evidence" value="ECO:0007669"/>
    <property type="project" value="TreeGrafter"/>
</dbReference>
<dbReference type="FunFam" id="4.10.400.10:FF:000065">
    <property type="entry name" value="Transmembrane protease serine 7"/>
    <property type="match status" value="1"/>
</dbReference>
<keyword evidence="11 18" id="KW-0472">Membrane</keyword>
<feature type="disulfide bond" evidence="15">
    <location>
        <begin position="550"/>
        <end position="568"/>
    </location>
</feature>
<keyword evidence="13 21" id="KW-0675">Receptor</keyword>
<evidence type="ECO:0000256" key="15">
    <source>
        <dbReference type="PROSITE-ProRule" id="PRU00124"/>
    </source>
</evidence>
<feature type="disulfide bond" evidence="15">
    <location>
        <begin position="383"/>
        <end position="395"/>
    </location>
</feature>
<dbReference type="CDD" id="cd00112">
    <property type="entry name" value="LDLa"/>
    <property type="match status" value="7"/>
</dbReference>
<dbReference type="InterPro" id="IPR002172">
    <property type="entry name" value="LDrepeatLR_classA_rpt"/>
</dbReference>
<feature type="repeat" description="LDL-receptor class B" evidence="16">
    <location>
        <begin position="1755"/>
        <end position="1798"/>
    </location>
</feature>
<feature type="repeat" description="LDL-receptor class B" evidence="16">
    <location>
        <begin position="1144"/>
        <end position="1187"/>
    </location>
</feature>
<feature type="disulfide bond" evidence="15">
    <location>
        <begin position="390"/>
        <end position="408"/>
    </location>
</feature>
<keyword evidence="8" id="KW-0677">Repeat</keyword>
<feature type="compositionally biased region" description="Low complexity" evidence="17">
    <location>
        <begin position="1933"/>
        <end position="1961"/>
    </location>
</feature>
<evidence type="ECO:0000313" key="21">
    <source>
        <dbReference type="RefSeq" id="XP_032805332.1"/>
    </source>
</evidence>
<feature type="disulfide bond" evidence="15">
    <location>
        <begin position="344"/>
        <end position="356"/>
    </location>
</feature>
<feature type="transmembrane region" description="Helical" evidence="18">
    <location>
        <begin position="2002"/>
        <end position="2024"/>
    </location>
</feature>
<feature type="disulfide bond" evidence="15">
    <location>
        <begin position="483"/>
        <end position="498"/>
    </location>
</feature>
<dbReference type="InterPro" id="IPR011042">
    <property type="entry name" value="6-blade_b-propeller_TolB-like"/>
</dbReference>
<feature type="disulfide bond" evidence="15">
    <location>
        <begin position="464"/>
        <end position="476"/>
    </location>
</feature>
<keyword evidence="14" id="KW-0325">Glycoprotein</keyword>
<dbReference type="FunFam" id="4.10.400.10:FF:000006">
    <property type="entry name" value="Putative low-density lipoprotein receptor"/>
    <property type="match status" value="1"/>
</dbReference>
<evidence type="ECO:0000256" key="13">
    <source>
        <dbReference type="ARBA" id="ARBA00023170"/>
    </source>
</evidence>
<feature type="disulfide bond" evidence="15">
    <location>
        <begin position="351"/>
        <end position="369"/>
    </location>
</feature>
<feature type="disulfide bond" evidence="15">
    <location>
        <begin position="324"/>
        <end position="339"/>
    </location>
</feature>
<evidence type="ECO:0000256" key="12">
    <source>
        <dbReference type="ARBA" id="ARBA00023157"/>
    </source>
</evidence>
<feature type="compositionally biased region" description="Basic and acidic residues" evidence="17">
    <location>
        <begin position="2147"/>
        <end position="2157"/>
    </location>
</feature>
<feature type="repeat" description="LDL-receptor class B" evidence="16">
    <location>
        <begin position="1188"/>
        <end position="1230"/>
    </location>
</feature>
<organism evidence="20 21">
    <name type="scientific">Petromyzon marinus</name>
    <name type="common">Sea lamprey</name>
    <dbReference type="NCBI Taxonomy" id="7757"/>
    <lineage>
        <taxon>Eukaryota</taxon>
        <taxon>Metazoa</taxon>
        <taxon>Chordata</taxon>
        <taxon>Craniata</taxon>
        <taxon>Vertebrata</taxon>
        <taxon>Cyclostomata</taxon>
        <taxon>Hyperoartia</taxon>
        <taxon>Petromyzontiformes</taxon>
        <taxon>Petromyzontidae</taxon>
        <taxon>Petromyzon</taxon>
    </lineage>
</organism>
<dbReference type="SUPFAM" id="SSF57424">
    <property type="entry name" value="LDL receptor-like module"/>
    <property type="match status" value="8"/>
</dbReference>
<evidence type="ECO:0000259" key="19">
    <source>
        <dbReference type="PROSITE" id="PS01186"/>
    </source>
</evidence>
<dbReference type="GO" id="GO:0005886">
    <property type="term" value="C:plasma membrane"/>
    <property type="evidence" value="ECO:0007669"/>
    <property type="project" value="UniProtKB-SubCell"/>
</dbReference>
<evidence type="ECO:0000313" key="20">
    <source>
        <dbReference type="Proteomes" id="UP001318040"/>
    </source>
</evidence>
<comment type="subcellular location">
    <subcellularLocation>
        <location evidence="1">Cell membrane</location>
        <topology evidence="1">Single-pass type I membrane protein</topology>
    </subcellularLocation>
</comment>
<dbReference type="GO" id="GO:0006897">
    <property type="term" value="P:endocytosis"/>
    <property type="evidence" value="ECO:0007669"/>
    <property type="project" value="UniProtKB-KW"/>
</dbReference>
<feature type="disulfide bond" evidence="15">
    <location>
        <begin position="592"/>
        <end position="610"/>
    </location>
</feature>
<dbReference type="Pfam" id="PF07645">
    <property type="entry name" value="EGF_CA"/>
    <property type="match status" value="1"/>
</dbReference>
<gene>
    <name evidence="21" type="primary">LRP4</name>
</gene>
<dbReference type="InterPro" id="IPR000033">
    <property type="entry name" value="LDLR_classB_rpt"/>
</dbReference>
<dbReference type="InterPro" id="IPR036055">
    <property type="entry name" value="LDL_receptor-like_sf"/>
</dbReference>
<feature type="disulfide bond" evidence="15">
    <location>
        <begin position="523"/>
        <end position="538"/>
    </location>
</feature>
<protein>
    <submittedName>
        <fullName evidence="21">Low-density lipoprotein receptor-related protein 4</fullName>
    </submittedName>
</protein>
<keyword evidence="12 15" id="KW-1015">Disulfide bond</keyword>
<dbReference type="SMART" id="SM00179">
    <property type="entry name" value="EGF_CA"/>
    <property type="match status" value="2"/>
</dbReference>
<feature type="repeat" description="LDL-receptor class B" evidence="16">
    <location>
        <begin position="1058"/>
        <end position="1100"/>
    </location>
</feature>
<keyword evidence="4" id="KW-0245">EGF-like domain</keyword>
<accession>A0AAJ7STL7</accession>
<feature type="repeat" description="LDL-receptor class B" evidence="16">
    <location>
        <begin position="839"/>
        <end position="882"/>
    </location>
</feature>
<evidence type="ECO:0000256" key="5">
    <source>
        <dbReference type="ARBA" id="ARBA00022583"/>
    </source>
</evidence>
<feature type="region of interest" description="Disordered" evidence="17">
    <location>
        <begin position="1931"/>
        <end position="1961"/>
    </location>
</feature>
<feature type="region of interest" description="Disordered" evidence="17">
    <location>
        <begin position="2147"/>
        <end position="2206"/>
    </location>
</feature>
<evidence type="ECO:0000256" key="2">
    <source>
        <dbReference type="ARBA" id="ARBA00009939"/>
    </source>
</evidence>
<feature type="repeat" description="LDL-receptor class B" evidence="16">
    <location>
        <begin position="753"/>
        <end position="795"/>
    </location>
</feature>
<dbReference type="PANTHER" id="PTHR22722">
    <property type="entry name" value="LOW-DENSITY LIPOPROTEIN RECEPTOR-RELATED PROTEIN 2-RELATED"/>
    <property type="match status" value="1"/>
</dbReference>
<evidence type="ECO:0000256" key="9">
    <source>
        <dbReference type="ARBA" id="ARBA00022837"/>
    </source>
</evidence>
<evidence type="ECO:0000256" key="3">
    <source>
        <dbReference type="ARBA" id="ARBA00022475"/>
    </source>
</evidence>
<reference evidence="21" key="1">
    <citation type="submission" date="2025-08" db="UniProtKB">
        <authorList>
            <consortium name="RefSeq"/>
        </authorList>
    </citation>
    <scope>IDENTIFICATION</scope>
    <source>
        <tissue evidence="21">Sperm</tissue>
    </source>
</reference>
<feature type="repeat" description="LDL-receptor class B" evidence="16">
    <location>
        <begin position="1495"/>
        <end position="1536"/>
    </location>
</feature>
<keyword evidence="21" id="KW-0449">Lipoprotein</keyword>
<feature type="domain" description="EGF-like" evidence="19">
    <location>
        <begin position="691"/>
        <end position="706"/>
    </location>
</feature>
<keyword evidence="9" id="KW-0106">Calcium</keyword>
<feature type="disulfide bond" evidence="15">
    <location>
        <begin position="440"/>
        <end position="455"/>
    </location>
</feature>
<dbReference type="InterPro" id="IPR001881">
    <property type="entry name" value="EGF-like_Ca-bd_dom"/>
</dbReference>
<dbReference type="CTD" id="4038"/>
<feature type="disulfide bond" evidence="15">
    <location>
        <begin position="471"/>
        <end position="489"/>
    </location>
</feature>
<feature type="repeat" description="LDL-receptor class B" evidence="16">
    <location>
        <begin position="796"/>
        <end position="838"/>
    </location>
</feature>
<dbReference type="FunFam" id="2.10.25.10:FF:000009">
    <property type="entry name" value="Low-density lipoprotein receptor isoform 1"/>
    <property type="match status" value="1"/>
</dbReference>
<comment type="caution">
    <text evidence="15">Lacks conserved residue(s) required for the propagation of feature annotation.</text>
</comment>
<evidence type="ECO:0000256" key="1">
    <source>
        <dbReference type="ARBA" id="ARBA00004251"/>
    </source>
</evidence>
<proteinExistence type="inferred from homology"/>
<evidence type="ECO:0000256" key="16">
    <source>
        <dbReference type="PROSITE-ProRule" id="PRU00461"/>
    </source>
</evidence>
<dbReference type="InterPro" id="IPR018097">
    <property type="entry name" value="EGF_Ca-bd_CS"/>
</dbReference>
<evidence type="ECO:0000256" key="6">
    <source>
        <dbReference type="ARBA" id="ARBA00022692"/>
    </source>
</evidence>
<dbReference type="Gene3D" id="2.10.25.10">
    <property type="entry name" value="Laminin"/>
    <property type="match status" value="2"/>
</dbReference>
<feature type="disulfide bond" evidence="15">
    <location>
        <begin position="428"/>
        <end position="446"/>
    </location>
</feature>
<dbReference type="InterPro" id="IPR051221">
    <property type="entry name" value="LDLR-related"/>
</dbReference>
<dbReference type="SMART" id="SM00192">
    <property type="entry name" value="LDLa"/>
    <property type="match status" value="8"/>
</dbReference>
<keyword evidence="6 18" id="KW-0812">Transmembrane</keyword>
<dbReference type="PANTHER" id="PTHR22722:SF15">
    <property type="entry name" value="LOW-DENSITY LIPOPROTEIN RECEPTOR-RELATED"/>
    <property type="match status" value="1"/>
</dbReference>
<dbReference type="InterPro" id="IPR049883">
    <property type="entry name" value="NOTCH1_EGF-like"/>
</dbReference>
<dbReference type="PROSITE" id="PS01209">
    <property type="entry name" value="LDLRA_1"/>
    <property type="match status" value="4"/>
</dbReference>
<feature type="disulfide bond" evidence="15">
    <location>
        <begin position="585"/>
        <end position="597"/>
    </location>
</feature>
<dbReference type="Pfam" id="PF14670">
    <property type="entry name" value="FXa_inhibition"/>
    <property type="match status" value="4"/>
</dbReference>
<dbReference type="KEGG" id="pmrn:116940107"/>
<dbReference type="Pfam" id="PF00058">
    <property type="entry name" value="Ldl_recept_b"/>
    <property type="match status" value="13"/>
</dbReference>
<dbReference type="PROSITE" id="PS50068">
    <property type="entry name" value="LDLRA_2"/>
    <property type="match status" value="8"/>
</dbReference>
<name>A0AAJ7STL7_PETMA</name>
<feature type="repeat" description="LDL-receptor class B" evidence="16">
    <location>
        <begin position="1669"/>
        <end position="1711"/>
    </location>
</feature>
<keyword evidence="10 18" id="KW-1133">Transmembrane helix</keyword>
<dbReference type="SMART" id="SM00135">
    <property type="entry name" value="LY"/>
    <property type="match status" value="20"/>
</dbReference>
<dbReference type="PROSITE" id="PS01187">
    <property type="entry name" value="EGF_CA"/>
    <property type="match status" value="1"/>
</dbReference>
<evidence type="ECO:0000256" key="17">
    <source>
        <dbReference type="SAM" id="MobiDB-lite"/>
    </source>
</evidence>
<dbReference type="PRINTS" id="PR00261">
    <property type="entry name" value="LDLRECEPTOR"/>
</dbReference>
<feature type="disulfide bond" evidence="15">
    <location>
        <begin position="562"/>
        <end position="577"/>
    </location>
</feature>
<dbReference type="PROSITE" id="PS51120">
    <property type="entry name" value="LDLRB"/>
    <property type="match status" value="16"/>
</dbReference>
<evidence type="ECO:0000256" key="4">
    <source>
        <dbReference type="ARBA" id="ARBA00022536"/>
    </source>
</evidence>
<feature type="disulfide bond" evidence="15">
    <location>
        <begin position="421"/>
        <end position="433"/>
    </location>
</feature>
<dbReference type="SUPFAM" id="SSF57184">
    <property type="entry name" value="Growth factor receptor domain"/>
    <property type="match status" value="1"/>
</dbReference>
<evidence type="ECO:0000256" key="11">
    <source>
        <dbReference type="ARBA" id="ARBA00023136"/>
    </source>
</evidence>
<dbReference type="RefSeq" id="XP_032805332.1">
    <property type="nucleotide sequence ID" value="XM_032949441.1"/>
</dbReference>
<dbReference type="InterPro" id="IPR000742">
    <property type="entry name" value="EGF"/>
</dbReference>
<keyword evidence="3" id="KW-1003">Cell membrane</keyword>
<feature type="repeat" description="LDL-receptor class B" evidence="16">
    <location>
        <begin position="1712"/>
        <end position="1754"/>
    </location>
</feature>
<evidence type="ECO:0000256" key="7">
    <source>
        <dbReference type="ARBA" id="ARBA00022729"/>
    </source>
</evidence>
<comment type="similarity">
    <text evidence="2">Belongs to the LDLR family.</text>
</comment>
<dbReference type="FunFam" id="2.120.10.30:FF:000008">
    <property type="entry name" value="Low-density lipoprotein receptor-related protein 4"/>
    <property type="match status" value="4"/>
</dbReference>
<dbReference type="Gene3D" id="2.120.10.30">
    <property type="entry name" value="TolB, C-terminal domain"/>
    <property type="match status" value="4"/>
</dbReference>
<dbReference type="PROSITE" id="PS01186">
    <property type="entry name" value="EGF_2"/>
    <property type="match status" value="2"/>
</dbReference>
<evidence type="ECO:0000256" key="10">
    <source>
        <dbReference type="ARBA" id="ARBA00022989"/>
    </source>
</evidence>
<feature type="disulfide bond" evidence="15">
    <location>
        <begin position="543"/>
        <end position="555"/>
    </location>
</feature>
<evidence type="ECO:0000256" key="18">
    <source>
        <dbReference type="SAM" id="Phobius"/>
    </source>
</evidence>
<dbReference type="InterPro" id="IPR009030">
    <property type="entry name" value="Growth_fac_rcpt_cys_sf"/>
</dbReference>
<feature type="disulfide bond" evidence="15">
    <location>
        <begin position="363"/>
        <end position="378"/>
    </location>
</feature>
<feature type="repeat" description="LDL-receptor class B" evidence="16">
    <location>
        <begin position="1451"/>
        <end position="1494"/>
    </location>
</feature>
<sequence>MTATGPRAAVLLRTVAGTATDSGGSSGGGKGSRRAASCVRRSERAAWRGGRGMRPICVACAALCLLLLPLLASERVGASLTAGPRLVRRGFRHAARGGVPPVRSVARFSAAGRLVGLPRADRQVRWKPAQRGALAAAEAFTSRDLRTQPATLRLPAPSPALPPPARSVADSQPLVGRMLQGLCLRATASLLQDKQINPSTLPAFTDSPHRSGAAELSDPHGPHGVGRALIIQQWSAVYENEVARLHIRKIRSLKAAVMFVFSRRFFKQTLGSRAAAAAAAAPAELPGGAARGAAGSECACSGTQFACALTAQGECACIPEQWQCDGDNDCGDHSDEDGCMLPTCSHLEFQCHNGKCVRRSWVCDGDNDCGDDSDEQDCPPRKCEQDEFQCKNGYCIRSLWHCDGDNDCGDNSDEQCDARECSDKEFTCSDGGCIAEHWFCDGDSDCKDSSDEARCPSEAPSAPCGQEEFRCAYGRCILDIYRCDGDNDCGDWSDETDCATQQPCRAGEFLCGNGMCINAAWRCDGDADCDDRSDERNCSAMACGTEQFRCGPGRCIRVSWRCDGEDDCSDGSDEAGCERTDPPQCAADQFACSSGRCIGQRKVCNGVADCSDGSDETPHQQCRADSASESCNVNNGGCAHKCQQARGTVQCSCHTGHRLADNGKDCHDVDECAEDGYCSQGCTNTAGGFECWCEQGYELRPDKKGCKALGPEPVLLFANRIDIRQVLPHRSEYTLLLNNLENAIALDFHHARELVFWSDVTLDRITRAYLNGSSVTEVVSTGLESPGGLGVDWIHDKLYWTDSGTSRIEVANLDGSHRKVLLWRNLEKPRAIALHPLEGTLYWTDWGSTPRIEYASMDGSHRRVIANTSLFWPNGLTIDYAGRRIYWVDAKHHVIERADLDGRNRKAVISQGLPHPFAITVFEDSLYWTDWHTKSINSANKFTGKNQEIVRNKLHFPMDIHTLHPQRQPAGKNRCGRNNGGCSHLCLPNSEGFTCDCPTGYRKADSHTCSERLDKFLLFARRTDIRRISFDTDERSDDVVPLADVRSAVALDWHDRSEHIYWTDVITDTISRAKWDGSAQEVVVDSSLESPAGLAIDWVTEKLYWTDAGTDRIEVSALDGGTRTVLVWERLDRPRDIVVEPVSGYMYWTDWGASPKIERAGMDGSERAAIISANLTWPNGLAIDYDTGRLYWADAGIKTIEYSKLDGTGRQVLIDTQLPHPFGLTVWEGRVFWTDWQAKSLQSASKTTGLGRVTLRENLENLMDVHMFHRQRPTVATACLHNNGGCSHLCLLAPRGAHSCACPTGITLNSDGTTCAPGMKSFLIFARRTDIRMISFDVPYYADVVLPLNGSLKNAIAIGVDSKQGKVYWSDSTLKKIGRANLDGSEQEDLITSGLVTTDGLAVDVQGRKLYWADTGTKRIEVANLDGSQRSVLIWQNLDSPRALALNHDSGYMYWTDWGENAKIERAGMDGSERTTVIAHNLGWPNGLAVDRAGSQLIWADAHTERIEASDLNGNHRRTLVSPVQHPYGLTLLGQHIFWTDWQTRSVQRADRLRGGAPFTVRGNLAGLMDIHAVDRTRPPGFNKCGTFNGGCSHLCLARPSGPACACPTGVRLAADGRSCPAGPESFLLFSNRASIRRVSLDTADHTDVTVPVPDLHNVISLDHDAAQGKVYYTDVHLDVIRRVNLDGTGMETVIGEGLTTTDGLSVDWIARNLYWTDTGRNSIEVARLDGSCRRVLINQSLDEPRAIAVFPRKGYLFWTDWGHEAKIEKAQLDGSERRVLVNSNLGWPNGLTLDYDTRRLYWVDAQLDRIESADLNGKSRAVLVSEVPHPFALTQHDRFIYWTDWQTKSIQRVDKRTGRNRETILPNMEGLMDIIAVSPLRQTGTNACGDNNGDCSHLCFARATDYVCACPDRPDHRPCSTVPGVVPELRETTPPVTRSTSRPLTTESAPAAPAPPFTVAQTTNPANTTVRCVENAEGERLCGALYNETARVASDSGLHTAYIVGLAMSLVSVLALIAIIIVCRKKKTAFEDPTSDNLIYTNPSYRVATQAVKLEVTHKAPGRSHVHYKEGLVDVSPTRRPLAPTEGLHLIKHRPAADDDDEYDDGSFWDGRLREGPWCPRGQALGGPRAAAAASSLGSHVLEKRAPDAETEHLLQEETESQCSSTGSRLGLAGPSDGSSPGAPPRPAWDVMYQPQRGELTESDV</sequence>
<feature type="disulfide bond" evidence="15">
    <location>
        <begin position="511"/>
        <end position="529"/>
    </location>
</feature>
<evidence type="ECO:0000256" key="14">
    <source>
        <dbReference type="ARBA" id="ARBA00023180"/>
    </source>
</evidence>
<keyword evidence="5" id="KW-0254">Endocytosis</keyword>
<feature type="repeat" description="LDL-receptor class B" evidence="16">
    <location>
        <begin position="1408"/>
        <end position="1450"/>
    </location>
</feature>
<feature type="repeat" description="LDL-receptor class B" evidence="16">
    <location>
        <begin position="1365"/>
        <end position="1407"/>
    </location>
</feature>
<dbReference type="CDD" id="cd00054">
    <property type="entry name" value="EGF_CA"/>
    <property type="match status" value="1"/>
</dbReference>